<comment type="caution">
    <text evidence="1">The sequence shown here is derived from an EMBL/GenBank/DDBJ whole genome shotgun (WGS) entry which is preliminary data.</text>
</comment>
<dbReference type="EMBL" id="VICC01000006">
    <property type="protein sequence ID" value="TQD60370.1"/>
    <property type="molecule type" value="Genomic_DNA"/>
</dbReference>
<reference evidence="1 2" key="1">
    <citation type="submission" date="2019-06" db="EMBL/GenBank/DDBJ databases">
        <title>Draft genome sequence of Actinomyces oris CCUG 34288T.</title>
        <authorList>
            <person name="Salva-Serra F."/>
            <person name="Cardew S."/>
            <person name="Moore E."/>
        </authorList>
    </citation>
    <scope>NUCLEOTIDE SEQUENCE [LARGE SCALE GENOMIC DNA]</scope>
    <source>
        <strain evidence="1 2">CCUG 34288</strain>
    </source>
</reference>
<name>A0A508BCE4_9ACTO</name>
<organism evidence="1 2">
    <name type="scientific">Actinomyces oris</name>
    <dbReference type="NCBI Taxonomy" id="544580"/>
    <lineage>
        <taxon>Bacteria</taxon>
        <taxon>Bacillati</taxon>
        <taxon>Actinomycetota</taxon>
        <taxon>Actinomycetes</taxon>
        <taxon>Actinomycetales</taxon>
        <taxon>Actinomycetaceae</taxon>
        <taxon>Actinomyces</taxon>
    </lineage>
</organism>
<proteinExistence type="predicted"/>
<dbReference type="AlphaFoldDB" id="A0A508BCE4"/>
<dbReference type="RefSeq" id="WP_141406887.1">
    <property type="nucleotide sequence ID" value="NZ_CP066060.1"/>
</dbReference>
<accession>A0A508BCE4</accession>
<gene>
    <name evidence="1" type="ORF">FK267_07970</name>
</gene>
<dbReference type="GeneID" id="64212495"/>
<evidence type="ECO:0000313" key="2">
    <source>
        <dbReference type="Proteomes" id="UP000317942"/>
    </source>
</evidence>
<evidence type="ECO:0000313" key="1">
    <source>
        <dbReference type="EMBL" id="TQD60370.1"/>
    </source>
</evidence>
<protein>
    <submittedName>
        <fullName evidence="1">Uncharacterized protein</fullName>
    </submittedName>
</protein>
<dbReference type="Proteomes" id="UP000317942">
    <property type="component" value="Unassembled WGS sequence"/>
</dbReference>
<sequence length="556" mass="64085">MTKHSELDDDEHEQIRDRLKQERTIKSAFTNGDGPWTVVYDDWHLDNENNGGRYMAFAQPRMRNKILSDAGWDFTKGDGFPGFATSGGEISYTRSNKLPDFEPLVIFHQFHGVVPDAWIVSEEFRLLMNLWQDPKSGNYYEVKNDGSTDLAIRFQDDRIEVRTPILKRYMAARQLDAVLLVDSVTFMPCNENSSKFSDLEFEGHSNIDLLFASLNVGQISGEERRVFSRVLAKRIIPAPPQDTCGIWPWDEADPADYPEFIIGEDDHGKPVKYTCDPDRLANYFGKNPDAPPYLTPVFFKREVLQRYYDDSELYTVSDGYLSCSYLWGVKIDNEFFDVISVFLGDIGRDIPSEHWTHWLAYNVPPTQKMSEVAFRRAFLNQPTNSKNPEHCFKLAYNQLQSSWDKHWGWRLHRKAEGPDAGVLQRLRIPVNDTDAELRAQSINLALVLVDYLNERKLASYLSDTKNDKGIAKLRKFLEAQSYQHTERDVRLLQRIQRMRSRIAAHSSGSSGQAYLEEELGNDTPQEYIARLITEATQMLVDLRAFAEEQSRQDSDS</sequence>